<dbReference type="InterPro" id="IPR001005">
    <property type="entry name" value="SANT/Myb"/>
</dbReference>
<keyword evidence="5" id="KW-1185">Reference proteome</keyword>
<dbReference type="PROSITE" id="PS50090">
    <property type="entry name" value="MYB_LIKE"/>
    <property type="match status" value="1"/>
</dbReference>
<accession>A0A540KFK4</accession>
<dbReference type="InterPro" id="IPR029466">
    <property type="entry name" value="NAM-associated_C"/>
</dbReference>
<evidence type="ECO:0000256" key="1">
    <source>
        <dbReference type="SAM" id="Coils"/>
    </source>
</evidence>
<feature type="coiled-coil region" evidence="1">
    <location>
        <begin position="198"/>
        <end position="225"/>
    </location>
</feature>
<proteinExistence type="predicted"/>
<sequence>RKEDEALCKAYRWISEDSVRGISQTSEDVWTRVSKKYLEFYEDTIPTNTRNHESCSSRWKKHLHPSLNKWHQALLAALSRHESGANYYDEVRQAEELYMEGSSKPFQFHGCWEICKGWVLFEDPPQHRVDPLEAASSSVDMNEDGSPTIQQTRVENPTPSESSLPRAMGRNKARRLRENGKANADYAAQHEVAASFRLLAEQNALEAEERKCRHEERAKQIQEEMDDKNMERNTSNYTPMSKTYFDRKKNEIMSRRQLFTSDYTPTMADDEDDIDYGY</sequence>
<evidence type="ECO:0000313" key="4">
    <source>
        <dbReference type="EMBL" id="TQD73006.1"/>
    </source>
</evidence>
<keyword evidence="1" id="KW-0175">Coiled coil</keyword>
<dbReference type="Pfam" id="PF14303">
    <property type="entry name" value="NAM-associated"/>
    <property type="match status" value="1"/>
</dbReference>
<reference evidence="4 5" key="1">
    <citation type="journal article" date="2019" name="G3 (Bethesda)">
        <title>Sequencing of a Wild Apple (Malus baccata) Genome Unravels the Differences Between Cultivated and Wild Apple Species Regarding Disease Resistance and Cold Tolerance.</title>
        <authorList>
            <person name="Chen X."/>
        </authorList>
    </citation>
    <scope>NUCLEOTIDE SEQUENCE [LARGE SCALE GENOMIC DNA]</scope>
    <source>
        <strain evidence="5">cv. Shandingzi</strain>
        <tissue evidence="4">Leaves</tissue>
    </source>
</reference>
<dbReference type="AlphaFoldDB" id="A0A540KFK4"/>
<organism evidence="4 5">
    <name type="scientific">Malus baccata</name>
    <name type="common">Siberian crab apple</name>
    <name type="synonym">Pyrus baccata</name>
    <dbReference type="NCBI Taxonomy" id="106549"/>
    <lineage>
        <taxon>Eukaryota</taxon>
        <taxon>Viridiplantae</taxon>
        <taxon>Streptophyta</taxon>
        <taxon>Embryophyta</taxon>
        <taxon>Tracheophyta</taxon>
        <taxon>Spermatophyta</taxon>
        <taxon>Magnoliopsida</taxon>
        <taxon>eudicotyledons</taxon>
        <taxon>Gunneridae</taxon>
        <taxon>Pentapetalae</taxon>
        <taxon>rosids</taxon>
        <taxon>fabids</taxon>
        <taxon>Rosales</taxon>
        <taxon>Rosaceae</taxon>
        <taxon>Amygdaloideae</taxon>
        <taxon>Maleae</taxon>
        <taxon>Malus</taxon>
    </lineage>
</organism>
<comment type="caution">
    <text evidence="4">The sequence shown here is derived from an EMBL/GenBank/DDBJ whole genome shotgun (WGS) entry which is preliminary data.</text>
</comment>
<protein>
    <recommendedName>
        <fullName evidence="3">Myb-like domain-containing protein</fullName>
    </recommendedName>
</protein>
<dbReference type="EMBL" id="VIEB01001341">
    <property type="protein sequence ID" value="TQD73006.1"/>
    <property type="molecule type" value="Genomic_DNA"/>
</dbReference>
<evidence type="ECO:0000313" key="5">
    <source>
        <dbReference type="Proteomes" id="UP000315295"/>
    </source>
</evidence>
<dbReference type="STRING" id="106549.A0A540KFK4"/>
<dbReference type="PANTHER" id="PTHR45023:SF4">
    <property type="entry name" value="GLYCINE-RICH PROTEIN-RELATED"/>
    <property type="match status" value="1"/>
</dbReference>
<feature type="domain" description="Myb-like" evidence="3">
    <location>
        <begin position="1"/>
        <end position="63"/>
    </location>
</feature>
<dbReference type="Proteomes" id="UP000315295">
    <property type="component" value="Unassembled WGS sequence"/>
</dbReference>
<gene>
    <name evidence="4" type="ORF">C1H46_041468</name>
</gene>
<evidence type="ECO:0000256" key="2">
    <source>
        <dbReference type="SAM" id="MobiDB-lite"/>
    </source>
</evidence>
<evidence type="ECO:0000259" key="3">
    <source>
        <dbReference type="PROSITE" id="PS50090"/>
    </source>
</evidence>
<name>A0A540KFK4_MALBA</name>
<feature type="non-terminal residue" evidence="4">
    <location>
        <position position="1"/>
    </location>
</feature>
<feature type="region of interest" description="Disordered" evidence="2">
    <location>
        <begin position="134"/>
        <end position="170"/>
    </location>
</feature>
<dbReference type="PANTHER" id="PTHR45023">
    <property type="match status" value="1"/>
</dbReference>
<feature type="compositionally biased region" description="Polar residues" evidence="2">
    <location>
        <begin position="135"/>
        <end position="163"/>
    </location>
</feature>